<organism evidence="1 2">
    <name type="scientific">Thermomonospora curvata (strain ATCC 19995 / DSM 43183 / JCM 3096 / KCTC 9072 / NBRC 15933 / NCIMB 10081 / Henssen B9)</name>
    <dbReference type="NCBI Taxonomy" id="471852"/>
    <lineage>
        <taxon>Bacteria</taxon>
        <taxon>Bacillati</taxon>
        <taxon>Actinomycetota</taxon>
        <taxon>Actinomycetes</taxon>
        <taxon>Streptosporangiales</taxon>
        <taxon>Thermomonosporaceae</taxon>
        <taxon>Thermomonospora</taxon>
    </lineage>
</organism>
<evidence type="ECO:0000313" key="2">
    <source>
        <dbReference type="Proteomes" id="UP000001918"/>
    </source>
</evidence>
<dbReference type="AlphaFoldDB" id="D1A5B0"/>
<sequence>MSIPAFDYDGYWRDGDGVRDSSLWRERGLHWHCHLWRGNASECEDESARRDPSTDLPPKELGDWLRKPARTIRLVGRTPEEVMEWLRGEWTAVRDQLGQESAAIDEEARFGRALYDLRLGQAVCWSGWLSGATFWHAAAVPTESNCH</sequence>
<name>D1A5B0_THECD</name>
<gene>
    <name evidence="1" type="ordered locus">Tcur_4572</name>
</gene>
<protein>
    <submittedName>
        <fullName evidence="1">Uncharacterized protein</fullName>
    </submittedName>
</protein>
<dbReference type="RefSeq" id="WP_012854877.1">
    <property type="nucleotide sequence ID" value="NC_013510.1"/>
</dbReference>
<evidence type="ECO:0000313" key="1">
    <source>
        <dbReference type="EMBL" id="ACZ00096.1"/>
    </source>
</evidence>
<dbReference type="EMBL" id="CP001738">
    <property type="protein sequence ID" value="ACZ00096.1"/>
    <property type="molecule type" value="Genomic_DNA"/>
</dbReference>
<dbReference type="Proteomes" id="UP000001918">
    <property type="component" value="Chromosome"/>
</dbReference>
<reference evidence="1 2" key="1">
    <citation type="journal article" date="2011" name="Stand. Genomic Sci.">
        <title>Complete genome sequence of Thermomonospora curvata type strain (B9).</title>
        <authorList>
            <person name="Chertkov O."/>
            <person name="Sikorski J."/>
            <person name="Nolan M."/>
            <person name="Lapidus A."/>
            <person name="Lucas S."/>
            <person name="Del Rio T.G."/>
            <person name="Tice H."/>
            <person name="Cheng J.F."/>
            <person name="Goodwin L."/>
            <person name="Pitluck S."/>
            <person name="Liolios K."/>
            <person name="Ivanova N."/>
            <person name="Mavromatis K."/>
            <person name="Mikhailova N."/>
            <person name="Ovchinnikova G."/>
            <person name="Pati A."/>
            <person name="Chen A."/>
            <person name="Palaniappan K."/>
            <person name="Djao O.D."/>
            <person name="Land M."/>
            <person name="Hauser L."/>
            <person name="Chang Y.J."/>
            <person name="Jeffries C.D."/>
            <person name="Brettin T."/>
            <person name="Han C."/>
            <person name="Detter J.C."/>
            <person name="Rohde M."/>
            <person name="Goker M."/>
            <person name="Woyke T."/>
            <person name="Bristow J."/>
            <person name="Eisen J.A."/>
            <person name="Markowitz V."/>
            <person name="Hugenholtz P."/>
            <person name="Klenk H.P."/>
            <person name="Kyrpides N.C."/>
        </authorList>
    </citation>
    <scope>NUCLEOTIDE SEQUENCE [LARGE SCALE GENOMIC DNA]</scope>
    <source>
        <strain evidence="2">ATCC 19995 / DSM 43183 / JCM 3096 / KCTC 9072 / NBRC 15933 / NCIMB 10081 / Henssen B9</strain>
    </source>
</reference>
<accession>D1A5B0</accession>
<dbReference type="OrthoDB" id="4320824at2"/>
<proteinExistence type="predicted"/>
<dbReference type="KEGG" id="tcu:Tcur_4572"/>
<dbReference type="HOGENOM" id="CLU_1767177_0_0_11"/>
<keyword evidence="2" id="KW-1185">Reference proteome</keyword>